<dbReference type="PANTHER" id="PTHR21600">
    <property type="entry name" value="MITOCHONDRIAL RNA PSEUDOURIDINE SYNTHASE"/>
    <property type="match status" value="1"/>
</dbReference>
<evidence type="ECO:0000256" key="3">
    <source>
        <dbReference type="RuleBase" id="RU362028"/>
    </source>
</evidence>
<dbReference type="Proteomes" id="UP001256827">
    <property type="component" value="Chromosome"/>
</dbReference>
<dbReference type="Gene3D" id="3.30.2350.10">
    <property type="entry name" value="Pseudouridine synthase"/>
    <property type="match status" value="1"/>
</dbReference>
<reference evidence="6 7" key="1">
    <citation type="submission" date="2023-09" db="EMBL/GenBank/DDBJ databases">
        <title>Complete Genome and Methylome dissection of Bacillus brevis NEB573 original source of BbsI restriction endonuclease.</title>
        <authorList>
            <person name="Fomenkov A."/>
            <person name="Roberts R.D."/>
        </authorList>
    </citation>
    <scope>NUCLEOTIDE SEQUENCE [LARGE SCALE GENOMIC DNA]</scope>
    <source>
        <strain evidence="6 7">NEB573</strain>
    </source>
</reference>
<evidence type="ECO:0000313" key="7">
    <source>
        <dbReference type="Proteomes" id="UP001256827"/>
    </source>
</evidence>
<feature type="domain" description="Pseudouridine synthase RsuA/RluA-like" evidence="5">
    <location>
        <begin position="94"/>
        <end position="244"/>
    </location>
</feature>
<dbReference type="GO" id="GO:0016853">
    <property type="term" value="F:isomerase activity"/>
    <property type="evidence" value="ECO:0007669"/>
    <property type="project" value="UniProtKB-KW"/>
</dbReference>
<evidence type="ECO:0000313" key="6">
    <source>
        <dbReference type="EMBL" id="WNC17326.1"/>
    </source>
</evidence>
<dbReference type="NCBIfam" id="TIGR00005">
    <property type="entry name" value="rluA_subfam"/>
    <property type="match status" value="1"/>
</dbReference>
<comment type="catalytic activity">
    <reaction evidence="1 3">
        <text>a uridine in RNA = a pseudouridine in RNA</text>
        <dbReference type="Rhea" id="RHEA:48348"/>
        <dbReference type="Rhea" id="RHEA-COMP:12068"/>
        <dbReference type="Rhea" id="RHEA-COMP:12069"/>
        <dbReference type="ChEBI" id="CHEBI:65314"/>
        <dbReference type="ChEBI" id="CHEBI:65315"/>
    </reaction>
</comment>
<proteinExistence type="inferred from homology"/>
<evidence type="ECO:0000256" key="2">
    <source>
        <dbReference type="ARBA" id="ARBA00010876"/>
    </source>
</evidence>
<evidence type="ECO:0000259" key="5">
    <source>
        <dbReference type="Pfam" id="PF00849"/>
    </source>
</evidence>
<accession>A0ABY9TB47</accession>
<name>A0ABY9TB47_BREBE</name>
<keyword evidence="3 6" id="KW-0413">Isomerase</keyword>
<dbReference type="SUPFAM" id="SSF55120">
    <property type="entry name" value="Pseudouridine synthase"/>
    <property type="match status" value="1"/>
</dbReference>
<keyword evidence="7" id="KW-1185">Reference proteome</keyword>
<dbReference type="InterPro" id="IPR006225">
    <property type="entry name" value="PsdUridine_synth_RluC/D"/>
</dbReference>
<dbReference type="InterPro" id="IPR050188">
    <property type="entry name" value="RluA_PseudoU_synthase"/>
</dbReference>
<feature type="region of interest" description="Disordered" evidence="4">
    <location>
        <begin position="187"/>
        <end position="208"/>
    </location>
</feature>
<comment type="function">
    <text evidence="3">Responsible for synthesis of pseudouridine from uracil.</text>
</comment>
<gene>
    <name evidence="6" type="ORF">RGB73_13755</name>
</gene>
<dbReference type="InterPro" id="IPR020103">
    <property type="entry name" value="PsdUridine_synth_cat_dom_sf"/>
</dbReference>
<evidence type="ECO:0000256" key="1">
    <source>
        <dbReference type="ARBA" id="ARBA00000073"/>
    </source>
</evidence>
<sequence>MQAMKKEGEWLVAQLAAADADIPIGNLLREGWRLPKKQVHLLFQQKEVQIDGQPVPQHAKGREGQEIRLRLLAPEPYGVEPVFEPMEVLYEDDHLLIVDKPAKVLVHPTEPSHERTLDHMVAGHLMRSGIQAKVRHVHRLDQDTSGLVLYAKHAWASAILDEMLRERKIKRSYVAFVHGHLKGSGTIREPIGRDRNHPTRRRVSPRGEKAVTHYDLRQRFPGGSQVACRLETGRTHQIRVHLSHIGHPLMGDILYGGKASLIDRQALHAEVLRFEHPFGGQMIEVRAAMPNDLKELEKRLQEAPTRR</sequence>
<dbReference type="Pfam" id="PF00849">
    <property type="entry name" value="PseudoU_synth_2"/>
    <property type="match status" value="1"/>
</dbReference>
<comment type="similarity">
    <text evidence="2 3">Belongs to the pseudouridine synthase RluA family.</text>
</comment>
<dbReference type="InterPro" id="IPR006145">
    <property type="entry name" value="PsdUridine_synth_RsuA/RluA"/>
</dbReference>
<dbReference type="EMBL" id="CP134050">
    <property type="protein sequence ID" value="WNC17326.1"/>
    <property type="molecule type" value="Genomic_DNA"/>
</dbReference>
<organism evidence="6 7">
    <name type="scientific">Brevibacillus brevis</name>
    <name type="common">Bacillus brevis</name>
    <dbReference type="NCBI Taxonomy" id="1393"/>
    <lineage>
        <taxon>Bacteria</taxon>
        <taxon>Bacillati</taxon>
        <taxon>Bacillota</taxon>
        <taxon>Bacilli</taxon>
        <taxon>Bacillales</taxon>
        <taxon>Paenibacillaceae</taxon>
        <taxon>Brevibacillus</taxon>
    </lineage>
</organism>
<dbReference type="EC" id="5.4.99.-" evidence="3"/>
<dbReference type="CDD" id="cd02869">
    <property type="entry name" value="PseudoU_synth_RluA_like"/>
    <property type="match status" value="1"/>
</dbReference>
<dbReference type="RefSeq" id="WP_310772913.1">
    <property type="nucleotide sequence ID" value="NZ_CP134050.1"/>
</dbReference>
<evidence type="ECO:0000256" key="4">
    <source>
        <dbReference type="SAM" id="MobiDB-lite"/>
    </source>
</evidence>
<protein>
    <recommendedName>
        <fullName evidence="3">Pseudouridine synthase</fullName>
        <ecNumber evidence="3">5.4.99.-</ecNumber>
    </recommendedName>
</protein>
<dbReference type="PANTHER" id="PTHR21600:SF71">
    <property type="entry name" value="PSEUDOURIDINE SYNTHASE"/>
    <property type="match status" value="1"/>
</dbReference>